<dbReference type="EMBL" id="JANBPK010000806">
    <property type="protein sequence ID" value="KAJ2931601.1"/>
    <property type="molecule type" value="Genomic_DNA"/>
</dbReference>
<feature type="region of interest" description="Disordered" evidence="1">
    <location>
        <begin position="171"/>
        <end position="195"/>
    </location>
</feature>
<evidence type="ECO:0000313" key="2">
    <source>
        <dbReference type="EMBL" id="KAJ2931601.1"/>
    </source>
</evidence>
<dbReference type="OrthoDB" id="3211926at2759"/>
<reference evidence="2" key="1">
    <citation type="submission" date="2022-06" db="EMBL/GenBank/DDBJ databases">
        <title>Genome Sequence of Candolleomyces eurysporus.</title>
        <authorList>
            <person name="Buettner E."/>
        </authorList>
    </citation>
    <scope>NUCLEOTIDE SEQUENCE</scope>
    <source>
        <strain evidence="2">VTCC 930004</strain>
    </source>
</reference>
<feature type="compositionally biased region" description="Acidic residues" evidence="1">
    <location>
        <begin position="173"/>
        <end position="185"/>
    </location>
</feature>
<evidence type="ECO:0000256" key="1">
    <source>
        <dbReference type="SAM" id="MobiDB-lite"/>
    </source>
</evidence>
<evidence type="ECO:0000313" key="3">
    <source>
        <dbReference type="Proteomes" id="UP001140091"/>
    </source>
</evidence>
<comment type="caution">
    <text evidence="2">The sequence shown here is derived from an EMBL/GenBank/DDBJ whole genome shotgun (WGS) entry which is preliminary data.</text>
</comment>
<keyword evidence="3" id="KW-1185">Reference proteome</keyword>
<feature type="compositionally biased region" description="Basic and acidic residues" evidence="1">
    <location>
        <begin position="186"/>
        <end position="195"/>
    </location>
</feature>
<proteinExistence type="predicted"/>
<feature type="region of interest" description="Disordered" evidence="1">
    <location>
        <begin position="1"/>
        <end position="136"/>
    </location>
</feature>
<feature type="region of interest" description="Disordered" evidence="1">
    <location>
        <begin position="258"/>
        <end position="285"/>
    </location>
</feature>
<protein>
    <submittedName>
        <fullName evidence="2">Uncharacterized protein</fullName>
    </submittedName>
</protein>
<feature type="non-terminal residue" evidence="2">
    <location>
        <position position="285"/>
    </location>
</feature>
<dbReference type="Proteomes" id="UP001140091">
    <property type="component" value="Unassembled WGS sequence"/>
</dbReference>
<sequence>MSRPGPLQELPLRPFLPVNPNHNKRPLSPSTSPGHSPLRPKRRALDAPPVDYAAVLAGPNSPARVLDFSGVKQPPRDVDSTPRSRAPAPSHLAASPELSIPSTSAMPPPPVPRLTLSGPSSNPTRSRGVPPHPLFFEKLPRELPPLADPQSEHYPGFDVYRDPYDVVSRCDETWTEDEPLSDSDAETDKENDVPPREIRKLTSLFAEFHTKSASPSKGKQRMTADAIPTFPVNQKKIFGNGFADDTIDLSSSYGFYRPSPLALSDDSDPDPSSWHTHGGGDGLVG</sequence>
<gene>
    <name evidence="2" type="ORF">H1R20_g5513</name>
</gene>
<dbReference type="AlphaFoldDB" id="A0A9W8J9A4"/>
<organism evidence="2 3">
    <name type="scientific">Candolleomyces eurysporus</name>
    <dbReference type="NCBI Taxonomy" id="2828524"/>
    <lineage>
        <taxon>Eukaryota</taxon>
        <taxon>Fungi</taxon>
        <taxon>Dikarya</taxon>
        <taxon>Basidiomycota</taxon>
        <taxon>Agaricomycotina</taxon>
        <taxon>Agaricomycetes</taxon>
        <taxon>Agaricomycetidae</taxon>
        <taxon>Agaricales</taxon>
        <taxon>Agaricineae</taxon>
        <taxon>Psathyrellaceae</taxon>
        <taxon>Candolleomyces</taxon>
    </lineage>
</organism>
<name>A0A9W8J9A4_9AGAR</name>
<accession>A0A9W8J9A4</accession>